<feature type="region of interest" description="Disordered" evidence="1">
    <location>
        <begin position="36"/>
        <end position="77"/>
    </location>
</feature>
<dbReference type="VEuPathDB" id="FungiDB:HMPREF1544_03389"/>
<reference evidence="3" key="1">
    <citation type="submission" date="2013-05" db="EMBL/GenBank/DDBJ databases">
        <title>The Genome sequence of Mucor circinelloides f. circinelloides 1006PhL.</title>
        <authorList>
            <consortium name="The Broad Institute Genomics Platform"/>
            <person name="Cuomo C."/>
            <person name="Earl A."/>
            <person name="Findley K."/>
            <person name="Lee S.C."/>
            <person name="Walker B."/>
            <person name="Young S."/>
            <person name="Zeng Q."/>
            <person name="Gargeya S."/>
            <person name="Fitzgerald M."/>
            <person name="Haas B."/>
            <person name="Abouelleil A."/>
            <person name="Allen A.W."/>
            <person name="Alvarado L."/>
            <person name="Arachchi H.M."/>
            <person name="Berlin A.M."/>
            <person name="Chapman S.B."/>
            <person name="Gainer-Dewar J."/>
            <person name="Goldberg J."/>
            <person name="Griggs A."/>
            <person name="Gujja S."/>
            <person name="Hansen M."/>
            <person name="Howarth C."/>
            <person name="Imamovic A."/>
            <person name="Ireland A."/>
            <person name="Larimer J."/>
            <person name="McCowan C."/>
            <person name="Murphy C."/>
            <person name="Pearson M."/>
            <person name="Poon T.W."/>
            <person name="Priest M."/>
            <person name="Roberts A."/>
            <person name="Saif S."/>
            <person name="Shea T."/>
            <person name="Sisk P."/>
            <person name="Sykes S."/>
            <person name="Wortman J."/>
            <person name="Nusbaum C."/>
            <person name="Birren B."/>
        </authorList>
    </citation>
    <scope>NUCLEOTIDE SEQUENCE [LARGE SCALE GENOMIC DNA]</scope>
    <source>
        <strain evidence="3">1006PhL</strain>
    </source>
</reference>
<sequence>MFVIDNVVNEWLAFTFAVIDGLVNGVFDFQLGRSSASASSTPASVSSKPTSASDSSAGRPSKSISQSSSVDSSDQDITDLPLCKIPKLSSVDKENIRLLYNRLDSNKMWHLSTGKIVEETIREIALTVEHEHPCHSLILDINDTCWVDVFNKKGEG</sequence>
<dbReference type="OrthoDB" id="2205645at2759"/>
<organism evidence="2 3">
    <name type="scientific">Mucor circinelloides f. circinelloides (strain 1006PhL)</name>
    <name type="common">Mucormycosis agent</name>
    <name type="synonym">Calyptromyces circinelloides</name>
    <dbReference type="NCBI Taxonomy" id="1220926"/>
    <lineage>
        <taxon>Eukaryota</taxon>
        <taxon>Fungi</taxon>
        <taxon>Fungi incertae sedis</taxon>
        <taxon>Mucoromycota</taxon>
        <taxon>Mucoromycotina</taxon>
        <taxon>Mucoromycetes</taxon>
        <taxon>Mucorales</taxon>
        <taxon>Mucorineae</taxon>
        <taxon>Mucoraceae</taxon>
        <taxon>Mucor</taxon>
    </lineage>
</organism>
<evidence type="ECO:0000256" key="1">
    <source>
        <dbReference type="SAM" id="MobiDB-lite"/>
    </source>
</evidence>
<feature type="compositionally biased region" description="Low complexity" evidence="1">
    <location>
        <begin position="36"/>
        <end position="72"/>
    </location>
</feature>
<dbReference type="EMBL" id="KE123930">
    <property type="protein sequence ID" value="EPB89726.1"/>
    <property type="molecule type" value="Genomic_DNA"/>
</dbReference>
<evidence type="ECO:0000313" key="3">
    <source>
        <dbReference type="Proteomes" id="UP000014254"/>
    </source>
</evidence>
<dbReference type="Proteomes" id="UP000014254">
    <property type="component" value="Unassembled WGS sequence"/>
</dbReference>
<dbReference type="InParanoid" id="S2JHB0"/>
<accession>S2JHB0</accession>
<keyword evidence="3" id="KW-1185">Reference proteome</keyword>
<gene>
    <name evidence="2" type="ORF">HMPREF1544_03389</name>
</gene>
<evidence type="ECO:0000313" key="2">
    <source>
        <dbReference type="EMBL" id="EPB89726.1"/>
    </source>
</evidence>
<name>S2JHB0_MUCC1</name>
<protein>
    <submittedName>
        <fullName evidence="2">Uncharacterized protein</fullName>
    </submittedName>
</protein>
<proteinExistence type="predicted"/>
<dbReference type="AlphaFoldDB" id="S2JHB0"/>